<proteinExistence type="predicted"/>
<protein>
    <submittedName>
        <fullName evidence="2">Uncharacterized protein</fullName>
    </submittedName>
</protein>
<evidence type="ECO:0000256" key="1">
    <source>
        <dbReference type="SAM" id="MobiDB-lite"/>
    </source>
</evidence>
<dbReference type="AlphaFoldDB" id="A0A834ANY1"/>
<evidence type="ECO:0000313" key="3">
    <source>
        <dbReference type="Proteomes" id="UP000664940"/>
    </source>
</evidence>
<reference evidence="2 3" key="1">
    <citation type="journal article" date="2020" name="Nature">
        <title>Six reference-quality genomes reveal evolution of bat adaptations.</title>
        <authorList>
            <person name="Jebb D."/>
            <person name="Huang Z."/>
            <person name="Pippel M."/>
            <person name="Hughes G.M."/>
            <person name="Lavrichenko K."/>
            <person name="Devanna P."/>
            <person name="Winkler S."/>
            <person name="Jermiin L.S."/>
            <person name="Skirmuntt E.C."/>
            <person name="Katzourakis A."/>
            <person name="Burkitt-Gray L."/>
            <person name="Ray D.A."/>
            <person name="Sullivan K.A.M."/>
            <person name="Roscito J.G."/>
            <person name="Kirilenko B.M."/>
            <person name="Davalos L.M."/>
            <person name="Corthals A.P."/>
            <person name="Power M.L."/>
            <person name="Jones G."/>
            <person name="Ransome R.D."/>
            <person name="Dechmann D.K.N."/>
            <person name="Locatelli A.G."/>
            <person name="Puechmaille S.J."/>
            <person name="Fedrigo O."/>
            <person name="Jarvis E.D."/>
            <person name="Hiller M."/>
            <person name="Vernes S.C."/>
            <person name="Myers E.W."/>
            <person name="Teeling E.C."/>
        </authorList>
    </citation>
    <scope>NUCLEOTIDE SEQUENCE [LARGE SCALE GENOMIC DNA]</scope>
    <source>
        <strain evidence="2">Bat1K_MPI-CBG_1</strain>
    </source>
</reference>
<feature type="region of interest" description="Disordered" evidence="1">
    <location>
        <begin position="31"/>
        <end position="51"/>
    </location>
</feature>
<evidence type="ECO:0000313" key="2">
    <source>
        <dbReference type="EMBL" id="KAF6114553.1"/>
    </source>
</evidence>
<dbReference type="EMBL" id="JABVXQ010000004">
    <property type="protein sequence ID" value="KAF6114553.1"/>
    <property type="molecule type" value="Genomic_DNA"/>
</dbReference>
<name>A0A834ANY1_9CHIR</name>
<feature type="compositionally biased region" description="Polar residues" evidence="1">
    <location>
        <begin position="34"/>
        <end position="47"/>
    </location>
</feature>
<organism evidence="2 3">
    <name type="scientific">Phyllostomus discolor</name>
    <name type="common">pale spear-nosed bat</name>
    <dbReference type="NCBI Taxonomy" id="89673"/>
    <lineage>
        <taxon>Eukaryota</taxon>
        <taxon>Metazoa</taxon>
        <taxon>Chordata</taxon>
        <taxon>Craniata</taxon>
        <taxon>Vertebrata</taxon>
        <taxon>Euteleostomi</taxon>
        <taxon>Mammalia</taxon>
        <taxon>Eutheria</taxon>
        <taxon>Laurasiatheria</taxon>
        <taxon>Chiroptera</taxon>
        <taxon>Yangochiroptera</taxon>
        <taxon>Phyllostomidae</taxon>
        <taxon>Phyllostominae</taxon>
        <taxon>Phyllostomus</taxon>
    </lineage>
</organism>
<comment type="caution">
    <text evidence="2">The sequence shown here is derived from an EMBL/GenBank/DDBJ whole genome shotgun (WGS) entry which is preliminary data.</text>
</comment>
<gene>
    <name evidence="2" type="ORF">HJG60_010527</name>
</gene>
<dbReference type="Proteomes" id="UP000664940">
    <property type="component" value="Unassembled WGS sequence"/>
</dbReference>
<feature type="region of interest" description="Disordered" evidence="1">
    <location>
        <begin position="144"/>
        <end position="172"/>
    </location>
</feature>
<sequence>MSSSHLRLLYNSCRVAPGKRQLEAKFVLHHPGNRRTSAPSGHLQTTSEHSHPAPAQLILHRGWRLVVSGHSQSLQLTGLGKSLPLICQQQPRLNYKRRVYSAHTKGSSQVTGEAVPWTLQGTCFIRPHYKDMESKQLFLMHKNKHRKAAKNKETNKHGPNKGTDQNSRKRAK</sequence>
<accession>A0A834ANY1</accession>